<evidence type="ECO:0000313" key="4">
    <source>
        <dbReference type="Proteomes" id="UP000437748"/>
    </source>
</evidence>
<feature type="region of interest" description="Disordered" evidence="1">
    <location>
        <begin position="1"/>
        <end position="20"/>
    </location>
</feature>
<dbReference type="InterPro" id="IPR039315">
    <property type="entry name" value="CheW"/>
</dbReference>
<feature type="domain" description="CheW-like" evidence="2">
    <location>
        <begin position="26"/>
        <end position="165"/>
    </location>
</feature>
<evidence type="ECO:0000313" key="3">
    <source>
        <dbReference type="EMBL" id="KAB8039672.1"/>
    </source>
</evidence>
<dbReference type="GO" id="GO:0006935">
    <property type="term" value="P:chemotaxis"/>
    <property type="evidence" value="ECO:0007669"/>
    <property type="project" value="InterPro"/>
</dbReference>
<dbReference type="Gene3D" id="2.40.50.180">
    <property type="entry name" value="CheA-289, Domain 4"/>
    <property type="match status" value="1"/>
</dbReference>
<dbReference type="Pfam" id="PF01584">
    <property type="entry name" value="CheW"/>
    <property type="match status" value="1"/>
</dbReference>
<dbReference type="InterPro" id="IPR036061">
    <property type="entry name" value="CheW-like_dom_sf"/>
</dbReference>
<dbReference type="GO" id="GO:0005829">
    <property type="term" value="C:cytosol"/>
    <property type="evidence" value="ECO:0007669"/>
    <property type="project" value="TreeGrafter"/>
</dbReference>
<dbReference type="SMART" id="SM00260">
    <property type="entry name" value="CheW"/>
    <property type="match status" value="1"/>
</dbReference>
<dbReference type="InterPro" id="IPR002545">
    <property type="entry name" value="CheW-lke_dom"/>
</dbReference>
<dbReference type="Gene3D" id="2.30.30.40">
    <property type="entry name" value="SH3 Domains"/>
    <property type="match status" value="1"/>
</dbReference>
<name>A0A6N6VXV4_9BACT</name>
<organism evidence="3 4">
    <name type="scientific">Silvanigrella paludirubra</name>
    <dbReference type="NCBI Taxonomy" id="2499159"/>
    <lineage>
        <taxon>Bacteria</taxon>
        <taxon>Pseudomonadati</taxon>
        <taxon>Bdellovibrionota</taxon>
        <taxon>Oligoflexia</taxon>
        <taxon>Silvanigrellales</taxon>
        <taxon>Silvanigrellaceae</taxon>
        <taxon>Silvanigrella</taxon>
    </lineage>
</organism>
<dbReference type="PANTHER" id="PTHR22617">
    <property type="entry name" value="CHEMOTAXIS SENSOR HISTIDINE KINASE-RELATED"/>
    <property type="match status" value="1"/>
</dbReference>
<accession>A0A6N6VXV4</accession>
<comment type="caution">
    <text evidence="3">The sequence shown here is derived from an EMBL/GenBank/DDBJ whole genome shotgun (WGS) entry which is preliminary data.</text>
</comment>
<protein>
    <submittedName>
        <fullName evidence="3">Chemotaxis protein CheW</fullName>
    </submittedName>
</protein>
<dbReference type="AlphaFoldDB" id="A0A6N6VXV4"/>
<feature type="compositionally biased region" description="Polar residues" evidence="1">
    <location>
        <begin position="10"/>
        <end position="20"/>
    </location>
</feature>
<dbReference type="PROSITE" id="PS50851">
    <property type="entry name" value="CHEW"/>
    <property type="match status" value="1"/>
</dbReference>
<dbReference type="SUPFAM" id="SSF50341">
    <property type="entry name" value="CheW-like"/>
    <property type="match status" value="1"/>
</dbReference>
<dbReference type="GO" id="GO:0007165">
    <property type="term" value="P:signal transduction"/>
    <property type="evidence" value="ECO:0007669"/>
    <property type="project" value="InterPro"/>
</dbReference>
<sequence length="167" mass="19024">MRIPKMHEVSTINTSNTKLSSTHKETKQFSTFYLENRLYGIEVGRVQEVVRAMTMTSIPLAPEYVRGLINLRGQVATAIGLRQLFRFLDSMPEEFINIVCKVEGMLISFQVDEIGDVIEVSEDDFEQTPQTISDDIRSFMLGVYKIPNSLLSVINVDNIIKYLNAKE</sequence>
<dbReference type="PANTHER" id="PTHR22617:SF23">
    <property type="entry name" value="CHEMOTAXIS PROTEIN CHEW"/>
    <property type="match status" value="1"/>
</dbReference>
<evidence type="ECO:0000256" key="1">
    <source>
        <dbReference type="SAM" id="MobiDB-lite"/>
    </source>
</evidence>
<dbReference type="EMBL" id="WFLM01000002">
    <property type="protein sequence ID" value="KAB8039672.1"/>
    <property type="molecule type" value="Genomic_DNA"/>
</dbReference>
<gene>
    <name evidence="3" type="ORF">GCL60_05270</name>
</gene>
<evidence type="ECO:0000259" key="2">
    <source>
        <dbReference type="PROSITE" id="PS50851"/>
    </source>
</evidence>
<keyword evidence="4" id="KW-1185">Reference proteome</keyword>
<dbReference type="Proteomes" id="UP000437748">
    <property type="component" value="Unassembled WGS sequence"/>
</dbReference>
<proteinExistence type="predicted"/>
<reference evidence="3 4" key="1">
    <citation type="submission" date="2019-10" db="EMBL/GenBank/DDBJ databases">
        <title>New species of Slilvanegrellaceae.</title>
        <authorList>
            <person name="Pitt A."/>
            <person name="Hahn M.W."/>
        </authorList>
    </citation>
    <scope>NUCLEOTIDE SEQUENCE [LARGE SCALE GENOMIC DNA]</scope>
    <source>
        <strain evidence="3 4">SP-Ram-0.45-NSY-1</strain>
    </source>
</reference>